<sequence length="1174" mass="123490">MGDTPPQRTVEVVNPRAGVRGSGCLIGPGLVLAAGHVACPNRDSGPVVVRALEGGAEHEASVLWIDTSLDVALLQADRTLLGADLGIVRWGALTGDHPGARPVCTTIGFPQSLYRKVPGGPRSATQAQTLHGAIAPRGRARSGMYAFELAEPDDVSFDLWQGMSGAAVYCDDAVVGVATNAADYWRGETLLVLPAFRLLGAPGFADAVAAATGMRPRLRPADLGPMLTDHPDPHLSASYLLDPAAQVVPMSGDAATVRALRAWCFNGRRTDVAAMTGPDGAGKTRLAHELLGHLTRDVRGRAAWTGGFVARVPRQQEPGFALFTTVRQPLLLVVDGAEARLDHVHALFDVLGERRSGQPVRVLLIVRGREDWWPRLRAVWTGSTVMGRGETFRVATTDAFVDVGAEALYERAARAFADRIRLLRHAGIDDDLPDRAATPDPERPRRYTVPEGDARGLSVGTLHMAALADVLTRVDRELAYHQRPLDVLLHREEEHVRRIARTRMPSGLVDAGLLRTLLAVQQLVGATTFDDALGAVRAGFEVHHRGRGDIAEPQVPVLAAYEDILSAAYPSGDGARWGAIGPDALASALVAEVEAAGDGTFLAALLSSPHLTDPQRYRALALLVHGAATQPELVASAARAVAAAAELLVPIAEWVPAETTSARGRDWLVLCRDAIVELSDYGRIPVQTAAWAAGVLDAALVRLHGQGDMAAPPEQPSPFQGVFVPRPRGPIRPGADPRTDPRAGTGVGPDPRTGPSTGFRIDPRTGPGAVPGTHSGPATGADPGTAEERRPPRASRRDRPGRATTDTPPTGFPRADTPGAGFRRADTPRTGFPRADTPATGFPRAETPSTGFPRADTPATGFPRVSEPRRTPPPTPPWGPVTPIRTGPPSSGTPLAGTPLPTAPREPRRDQTAPRGIRLGLPGEAPDSAVSAPAPSGARTGPAPSAPTRSATPASGTPASGTPASGRPAPGTPRPATSRSATPPRGTTPPAGTRRSGAAGSEPPRPASGRPGSTTTPPAYGGSAPRHRATAAHGLRAVPTRRPEPGPARGLFTILALAYLALVAYAACDTFYFTGRFSDTRLAWVFPPVVLLVDVEATLQSRHWPGRPKLTDLPAQLLAVAVTTAAITMYAGNHYPDLPVVVRALLAATVSTTGMFILTEAVRRWMGRVAYRRA</sequence>
<feature type="compositionally biased region" description="Basic and acidic residues" evidence="1">
    <location>
        <begin position="786"/>
        <end position="801"/>
    </location>
</feature>
<feature type="transmembrane region" description="Helical" evidence="2">
    <location>
        <begin position="1138"/>
        <end position="1158"/>
    </location>
</feature>
<gene>
    <name evidence="3" type="ORF">AB0C36_16690</name>
</gene>
<keyword evidence="4" id="KW-1185">Reference proteome</keyword>
<dbReference type="Proteomes" id="UP001551482">
    <property type="component" value="Unassembled WGS sequence"/>
</dbReference>
<evidence type="ECO:0000256" key="1">
    <source>
        <dbReference type="SAM" id="MobiDB-lite"/>
    </source>
</evidence>
<feature type="region of interest" description="Disordered" evidence="1">
    <location>
        <begin position="707"/>
        <end position="1043"/>
    </location>
</feature>
<evidence type="ECO:0000313" key="4">
    <source>
        <dbReference type="Proteomes" id="UP001551482"/>
    </source>
</evidence>
<feature type="compositionally biased region" description="Low complexity" evidence="1">
    <location>
        <begin position="925"/>
        <end position="966"/>
    </location>
</feature>
<protein>
    <submittedName>
        <fullName evidence="3">Trypsin-like peptidase domain-containing protein</fullName>
    </submittedName>
</protein>
<dbReference type="Pfam" id="PF13365">
    <property type="entry name" value="Trypsin_2"/>
    <property type="match status" value="1"/>
</dbReference>
<dbReference type="Gene3D" id="2.40.10.120">
    <property type="match status" value="1"/>
</dbReference>
<feature type="transmembrane region" description="Helical" evidence="2">
    <location>
        <begin position="1051"/>
        <end position="1073"/>
    </location>
</feature>
<name>A0ABV3DIT5_9ACTN</name>
<dbReference type="InterPro" id="IPR027417">
    <property type="entry name" value="P-loop_NTPase"/>
</dbReference>
<reference evidence="3 4" key="1">
    <citation type="submission" date="2024-06" db="EMBL/GenBank/DDBJ databases">
        <title>The Natural Products Discovery Center: Release of the First 8490 Sequenced Strains for Exploring Actinobacteria Biosynthetic Diversity.</title>
        <authorList>
            <person name="Kalkreuter E."/>
            <person name="Kautsar S.A."/>
            <person name="Yang D."/>
            <person name="Bader C.D."/>
            <person name="Teijaro C.N."/>
            <person name="Fluegel L."/>
            <person name="Davis C.M."/>
            <person name="Simpson J.R."/>
            <person name="Lauterbach L."/>
            <person name="Steele A.D."/>
            <person name="Gui C."/>
            <person name="Meng S."/>
            <person name="Li G."/>
            <person name="Viehrig K."/>
            <person name="Ye F."/>
            <person name="Su P."/>
            <person name="Kiefer A.F."/>
            <person name="Nichols A."/>
            <person name="Cepeda A.J."/>
            <person name="Yan W."/>
            <person name="Fan B."/>
            <person name="Jiang Y."/>
            <person name="Adhikari A."/>
            <person name="Zheng C.-J."/>
            <person name="Schuster L."/>
            <person name="Cowan T.M."/>
            <person name="Smanski M.J."/>
            <person name="Chevrette M.G."/>
            <person name="De Carvalho L.P.S."/>
            <person name="Shen B."/>
        </authorList>
    </citation>
    <scope>NUCLEOTIDE SEQUENCE [LARGE SCALE GENOMIC DNA]</scope>
    <source>
        <strain evidence="3 4">NPDC048946</strain>
    </source>
</reference>
<feature type="region of interest" description="Disordered" evidence="1">
    <location>
        <begin position="431"/>
        <end position="452"/>
    </location>
</feature>
<comment type="caution">
    <text evidence="3">The sequence shown here is derived from an EMBL/GenBank/DDBJ whole genome shotgun (WGS) entry which is preliminary data.</text>
</comment>
<evidence type="ECO:0000256" key="2">
    <source>
        <dbReference type="SAM" id="Phobius"/>
    </source>
</evidence>
<accession>A0ABV3DIT5</accession>
<dbReference type="SUPFAM" id="SSF52540">
    <property type="entry name" value="P-loop containing nucleoside triphosphate hydrolases"/>
    <property type="match status" value="1"/>
</dbReference>
<organism evidence="3 4">
    <name type="scientific">Streptodolium elevatio</name>
    <dbReference type="NCBI Taxonomy" id="3157996"/>
    <lineage>
        <taxon>Bacteria</taxon>
        <taxon>Bacillati</taxon>
        <taxon>Actinomycetota</taxon>
        <taxon>Actinomycetes</taxon>
        <taxon>Kitasatosporales</taxon>
        <taxon>Streptomycetaceae</taxon>
        <taxon>Streptodolium</taxon>
    </lineage>
</organism>
<feature type="compositionally biased region" description="Low complexity" evidence="1">
    <location>
        <begin position="977"/>
        <end position="997"/>
    </location>
</feature>
<keyword evidence="2" id="KW-0472">Membrane</keyword>
<feature type="compositionally biased region" description="Pro residues" evidence="1">
    <location>
        <begin position="871"/>
        <end position="880"/>
    </location>
</feature>
<feature type="transmembrane region" description="Helical" evidence="2">
    <location>
        <begin position="1113"/>
        <end position="1132"/>
    </location>
</feature>
<dbReference type="SUPFAM" id="SSF50494">
    <property type="entry name" value="Trypsin-like serine proteases"/>
    <property type="match status" value="1"/>
</dbReference>
<keyword evidence="2" id="KW-0812">Transmembrane</keyword>
<proteinExistence type="predicted"/>
<dbReference type="InterPro" id="IPR009003">
    <property type="entry name" value="Peptidase_S1_PA"/>
</dbReference>
<dbReference type="EMBL" id="JBEZFP010000037">
    <property type="protein sequence ID" value="MEU8135142.1"/>
    <property type="molecule type" value="Genomic_DNA"/>
</dbReference>
<dbReference type="RefSeq" id="WP_358354526.1">
    <property type="nucleotide sequence ID" value="NZ_JBEZFP010000037.1"/>
</dbReference>
<keyword evidence="2" id="KW-1133">Transmembrane helix</keyword>
<evidence type="ECO:0000313" key="3">
    <source>
        <dbReference type="EMBL" id="MEU8135142.1"/>
    </source>
</evidence>